<comment type="caution">
    <text evidence="1">The sequence shown here is derived from an EMBL/GenBank/DDBJ whole genome shotgun (WGS) entry which is preliminary data.</text>
</comment>
<evidence type="ECO:0000313" key="1">
    <source>
        <dbReference type="EMBL" id="RHN75488.1"/>
    </source>
</evidence>
<gene>
    <name evidence="1" type="ORF">MtrunA17_Chr2g0321791</name>
</gene>
<reference evidence="1" key="1">
    <citation type="journal article" date="2018" name="Nat. Plants">
        <title>Whole-genome landscape of Medicago truncatula symbiotic genes.</title>
        <authorList>
            <person name="Pecrix Y."/>
            <person name="Gamas P."/>
            <person name="Carrere S."/>
        </authorList>
    </citation>
    <scope>NUCLEOTIDE SEQUENCE</scope>
    <source>
        <tissue evidence="1">Leaves</tissue>
    </source>
</reference>
<name>A0A396JGL0_MEDTR</name>
<dbReference type="AlphaFoldDB" id="A0A396JGL0"/>
<sequence>MEVLVFWARHWKNRGTMGSHRGTMVRWRIKIKHIFGSRFVTVFVTDLLQILGRFVIDFKQDFYYKYRPCIKANLESRD</sequence>
<dbReference type="EMBL" id="PSQE01000002">
    <property type="protein sequence ID" value="RHN75488.1"/>
    <property type="molecule type" value="Genomic_DNA"/>
</dbReference>
<dbReference type="Proteomes" id="UP000265566">
    <property type="component" value="Chromosome 2"/>
</dbReference>
<protein>
    <submittedName>
        <fullName evidence="1">Uncharacterized protein</fullName>
    </submittedName>
</protein>
<organism evidence="1">
    <name type="scientific">Medicago truncatula</name>
    <name type="common">Barrel medic</name>
    <name type="synonym">Medicago tribuloides</name>
    <dbReference type="NCBI Taxonomy" id="3880"/>
    <lineage>
        <taxon>Eukaryota</taxon>
        <taxon>Viridiplantae</taxon>
        <taxon>Streptophyta</taxon>
        <taxon>Embryophyta</taxon>
        <taxon>Tracheophyta</taxon>
        <taxon>Spermatophyta</taxon>
        <taxon>Magnoliopsida</taxon>
        <taxon>eudicotyledons</taxon>
        <taxon>Gunneridae</taxon>
        <taxon>Pentapetalae</taxon>
        <taxon>rosids</taxon>
        <taxon>fabids</taxon>
        <taxon>Fabales</taxon>
        <taxon>Fabaceae</taxon>
        <taxon>Papilionoideae</taxon>
        <taxon>50 kb inversion clade</taxon>
        <taxon>NPAAA clade</taxon>
        <taxon>Hologalegina</taxon>
        <taxon>IRL clade</taxon>
        <taxon>Trifolieae</taxon>
        <taxon>Medicago</taxon>
    </lineage>
</organism>
<accession>A0A396JGL0</accession>
<proteinExistence type="predicted"/>
<dbReference type="Gramene" id="rna11706">
    <property type="protein sequence ID" value="RHN75488.1"/>
    <property type="gene ID" value="gene11706"/>
</dbReference>